<comment type="subcellular location">
    <subcellularLocation>
        <location evidence="1">Lysosome</location>
    </subcellularLocation>
</comment>
<dbReference type="EC" id="3.4.16.2" evidence="14"/>
<comment type="function">
    <text evidence="13">Cleaves C-terminal amino acids linked to proline in peptides such as angiotensin II, III and des-Arg9-bradykinin. This cleavage occurs at acidic pH, but enzymatic activity is retained with some substrates at neutral pH.</text>
</comment>
<comment type="caution">
    <text evidence="18">The sequence shown here is derived from an EMBL/GenBank/DDBJ whole genome shotgun (WGS) entry which is preliminary data.</text>
</comment>
<keyword evidence="8" id="KW-0865">Zymogen</keyword>
<dbReference type="PANTHER" id="PTHR11010:SF38">
    <property type="entry name" value="LYSOSOMAL PRO-X CARBOXYPEPTIDASE"/>
    <property type="match status" value="1"/>
</dbReference>
<keyword evidence="4" id="KW-0121">Carboxypeptidase</keyword>
<evidence type="ECO:0000256" key="4">
    <source>
        <dbReference type="ARBA" id="ARBA00022645"/>
    </source>
</evidence>
<dbReference type="InterPro" id="IPR029058">
    <property type="entry name" value="AB_hydrolase_fold"/>
</dbReference>
<dbReference type="FunFam" id="1.20.120.980:FF:000002">
    <property type="entry name" value="lysosomal Pro-X carboxypeptidase"/>
    <property type="match status" value="1"/>
</dbReference>
<evidence type="ECO:0000256" key="16">
    <source>
        <dbReference type="ARBA" id="ARBA00076475"/>
    </source>
</evidence>
<name>A0AAV8WDL2_9CUCU</name>
<evidence type="ECO:0000256" key="14">
    <source>
        <dbReference type="ARBA" id="ARBA00066456"/>
    </source>
</evidence>
<dbReference type="GO" id="GO:0008239">
    <property type="term" value="F:dipeptidyl-peptidase activity"/>
    <property type="evidence" value="ECO:0007669"/>
    <property type="project" value="TreeGrafter"/>
</dbReference>
<dbReference type="Proteomes" id="UP001159042">
    <property type="component" value="Unassembled WGS sequence"/>
</dbReference>
<dbReference type="InterPro" id="IPR008758">
    <property type="entry name" value="Peptidase_S28"/>
</dbReference>
<comment type="similarity">
    <text evidence="2">Belongs to the peptidase S28 family.</text>
</comment>
<evidence type="ECO:0000256" key="3">
    <source>
        <dbReference type="ARBA" id="ARBA00011738"/>
    </source>
</evidence>
<evidence type="ECO:0000256" key="8">
    <source>
        <dbReference type="ARBA" id="ARBA00023145"/>
    </source>
</evidence>
<evidence type="ECO:0000256" key="5">
    <source>
        <dbReference type="ARBA" id="ARBA00022670"/>
    </source>
</evidence>
<keyword evidence="9" id="KW-1015">Disulfide bond</keyword>
<keyword evidence="11" id="KW-0458">Lysosome</keyword>
<evidence type="ECO:0000256" key="12">
    <source>
        <dbReference type="ARBA" id="ARBA00052013"/>
    </source>
</evidence>
<evidence type="ECO:0000256" key="6">
    <source>
        <dbReference type="ARBA" id="ARBA00022729"/>
    </source>
</evidence>
<dbReference type="AlphaFoldDB" id="A0AAV8WDL2"/>
<evidence type="ECO:0000256" key="1">
    <source>
        <dbReference type="ARBA" id="ARBA00004371"/>
    </source>
</evidence>
<evidence type="ECO:0000256" key="2">
    <source>
        <dbReference type="ARBA" id="ARBA00011079"/>
    </source>
</evidence>
<accession>A0AAV8WDL2</accession>
<protein>
    <recommendedName>
        <fullName evidence="15">Lysosomal Pro-X carboxypeptidase</fullName>
        <ecNumber evidence="14">3.4.16.2</ecNumber>
    </recommendedName>
    <alternativeName>
        <fullName evidence="17">Proline carboxypeptidase</fullName>
    </alternativeName>
    <alternativeName>
        <fullName evidence="16">Prolylcarboxypeptidase</fullName>
    </alternativeName>
</protein>
<keyword evidence="10" id="KW-0325">Glycoprotein</keyword>
<proteinExistence type="inferred from homology"/>
<keyword evidence="5" id="KW-0645">Protease</keyword>
<dbReference type="Pfam" id="PF05577">
    <property type="entry name" value="Peptidase_S28"/>
    <property type="match status" value="1"/>
</dbReference>
<evidence type="ECO:0000256" key="15">
    <source>
        <dbReference type="ARBA" id="ARBA00073691"/>
    </source>
</evidence>
<keyword evidence="19" id="KW-1185">Reference proteome</keyword>
<evidence type="ECO:0000256" key="10">
    <source>
        <dbReference type="ARBA" id="ARBA00023180"/>
    </source>
</evidence>
<dbReference type="GO" id="GO:0005764">
    <property type="term" value="C:lysosome"/>
    <property type="evidence" value="ECO:0007669"/>
    <property type="project" value="UniProtKB-SubCell"/>
</dbReference>
<keyword evidence="6" id="KW-0732">Signal</keyword>
<evidence type="ECO:0000313" key="18">
    <source>
        <dbReference type="EMBL" id="KAJ8924292.1"/>
    </source>
</evidence>
<dbReference type="Gene3D" id="1.20.120.980">
    <property type="entry name" value="Serine carboxypeptidase S28, SKS domain"/>
    <property type="match status" value="1"/>
</dbReference>
<evidence type="ECO:0000256" key="13">
    <source>
        <dbReference type="ARBA" id="ARBA00059701"/>
    </source>
</evidence>
<gene>
    <name evidence="18" type="ORF">NQ315_007085</name>
</gene>
<sequence>MLLIFLCLFPMALAQDEYTFDTKYVEIPVNHFTFTDNSTFQLKYLVNDTYFGQNGTIFIYTGNEGEIEMVTQNSGFIFEIASQFNALIVFAEHRYYGKSLPFGNQSYASPEYMGSLSSTQALRDFVYLINELQKLYAKDTDVKKIPAIALGGSYGGMLAAWLKIKYPDSVIGALASSAPIWMFKDQNPCDSLYTIISDDFETLGSTKCRDTIAKSWEIIRTFTQDEAGKKKLADSWKLCSTFETDTITSWLSVIYTVLAQTNYPYPADYVVPLPANPVQEFCKILDTLNSDDANDLVTTFGDALQVYTNYTGSTECNNFQAKESQRVADYVWGFQACTEMIMPICSTDADMFENSEFDFEAYSNDCFETYGVRPRSEEVPITEYGDKDLSTANNIIFSNGLQDPWSGFGVTDVLSGNVAVVSMADGAHISDLRAGNDQDPDSVKQARLIEIYHFQQWLDEYYQSGK</sequence>
<dbReference type="GO" id="GO:0006508">
    <property type="term" value="P:proteolysis"/>
    <property type="evidence" value="ECO:0007669"/>
    <property type="project" value="UniProtKB-KW"/>
</dbReference>
<comment type="subunit">
    <text evidence="3">Homodimer.</text>
</comment>
<reference evidence="18 19" key="1">
    <citation type="journal article" date="2023" name="Insect Mol. Biol.">
        <title>Genome sequencing provides insights into the evolution of gene families encoding plant cell wall-degrading enzymes in longhorned beetles.</title>
        <authorList>
            <person name="Shin N.R."/>
            <person name="Okamura Y."/>
            <person name="Kirsch R."/>
            <person name="Pauchet Y."/>
        </authorList>
    </citation>
    <scope>NUCLEOTIDE SEQUENCE [LARGE SCALE GENOMIC DNA]</scope>
    <source>
        <strain evidence="18">EAD_L_NR</strain>
    </source>
</reference>
<dbReference type="InterPro" id="IPR042269">
    <property type="entry name" value="Ser_carbopepase_S28_SKS"/>
</dbReference>
<evidence type="ECO:0000256" key="11">
    <source>
        <dbReference type="ARBA" id="ARBA00023228"/>
    </source>
</evidence>
<dbReference type="SUPFAM" id="SSF53474">
    <property type="entry name" value="alpha/beta-Hydrolases"/>
    <property type="match status" value="1"/>
</dbReference>
<dbReference type="PANTHER" id="PTHR11010">
    <property type="entry name" value="PROTEASE S28 PRO-X CARBOXYPEPTIDASE-RELATED"/>
    <property type="match status" value="1"/>
</dbReference>
<keyword evidence="7" id="KW-0378">Hydrolase</keyword>
<dbReference type="EMBL" id="JANEYG010000003">
    <property type="protein sequence ID" value="KAJ8924292.1"/>
    <property type="molecule type" value="Genomic_DNA"/>
</dbReference>
<evidence type="ECO:0000256" key="7">
    <source>
        <dbReference type="ARBA" id="ARBA00022801"/>
    </source>
</evidence>
<evidence type="ECO:0000256" key="17">
    <source>
        <dbReference type="ARBA" id="ARBA00076608"/>
    </source>
</evidence>
<evidence type="ECO:0000256" key="9">
    <source>
        <dbReference type="ARBA" id="ARBA00023157"/>
    </source>
</evidence>
<dbReference type="Gene3D" id="3.40.50.1820">
    <property type="entry name" value="alpha/beta hydrolase"/>
    <property type="match status" value="1"/>
</dbReference>
<comment type="catalytic activity">
    <reaction evidence="12">
        <text>Cleavage of a -Pro-|-Xaa bond to release a C-terminal amino acid.</text>
        <dbReference type="EC" id="3.4.16.2"/>
    </reaction>
</comment>
<evidence type="ECO:0000313" key="19">
    <source>
        <dbReference type="Proteomes" id="UP001159042"/>
    </source>
</evidence>
<organism evidence="18 19">
    <name type="scientific">Exocentrus adspersus</name>
    <dbReference type="NCBI Taxonomy" id="1586481"/>
    <lineage>
        <taxon>Eukaryota</taxon>
        <taxon>Metazoa</taxon>
        <taxon>Ecdysozoa</taxon>
        <taxon>Arthropoda</taxon>
        <taxon>Hexapoda</taxon>
        <taxon>Insecta</taxon>
        <taxon>Pterygota</taxon>
        <taxon>Neoptera</taxon>
        <taxon>Endopterygota</taxon>
        <taxon>Coleoptera</taxon>
        <taxon>Polyphaga</taxon>
        <taxon>Cucujiformia</taxon>
        <taxon>Chrysomeloidea</taxon>
        <taxon>Cerambycidae</taxon>
        <taxon>Lamiinae</taxon>
        <taxon>Acanthocinini</taxon>
        <taxon>Exocentrus</taxon>
    </lineage>
</organism>
<dbReference type="GO" id="GO:0004185">
    <property type="term" value="F:serine-type carboxypeptidase activity"/>
    <property type="evidence" value="ECO:0007669"/>
    <property type="project" value="UniProtKB-EC"/>
</dbReference>